<accession>A0A0A7MA21</accession>
<dbReference type="KEGG" id="vg:22647516"/>
<keyword evidence="3" id="KW-1185">Reference proteome</keyword>
<dbReference type="Proteomes" id="UP000107385">
    <property type="component" value="Segment"/>
</dbReference>
<feature type="region of interest" description="Disordered" evidence="1">
    <location>
        <begin position="126"/>
        <end position="145"/>
    </location>
</feature>
<feature type="compositionally biased region" description="Low complexity" evidence="1">
    <location>
        <begin position="129"/>
        <end position="145"/>
    </location>
</feature>
<feature type="compositionally biased region" description="Pro residues" evidence="1">
    <location>
        <begin position="38"/>
        <end position="49"/>
    </location>
</feature>
<feature type="region of interest" description="Disordered" evidence="1">
    <location>
        <begin position="27"/>
        <end position="89"/>
    </location>
</feature>
<dbReference type="EMBL" id="KM502564">
    <property type="protein sequence ID" value="AIZ77369.1"/>
    <property type="molecule type" value="Genomic_DNA"/>
</dbReference>
<sequence>MACLLALFDRLCCGFVRRFSDDDFYTATDGAAENADPKPQPPKSPPNPPKWKRGDTPVCSARRFDSLPMNRERMRHHHSDSNSDSDFESPLEELCTGYIADSSDDDDNIVGIVSASTITVTAMVRSNGSVSVSSSSSSSLLSARL</sequence>
<evidence type="ECO:0000313" key="3">
    <source>
        <dbReference type="Proteomes" id="UP000107385"/>
    </source>
</evidence>
<protein>
    <submittedName>
        <fullName evidence="2">Uncharacterized protein</fullName>
    </submittedName>
</protein>
<proteinExistence type="predicted"/>
<name>A0A0A7MA21_9POXV</name>
<evidence type="ECO:0000256" key="1">
    <source>
        <dbReference type="SAM" id="MobiDB-lite"/>
    </source>
</evidence>
<evidence type="ECO:0000313" key="2">
    <source>
        <dbReference type="EMBL" id="AIZ77369.1"/>
    </source>
</evidence>
<dbReference type="RefSeq" id="YP_009112857.1">
    <property type="nucleotide sequence ID" value="NC_025963.1"/>
</dbReference>
<organism evidence="2 3">
    <name type="scientific">Parapoxvirus red deer/HL953</name>
    <dbReference type="NCBI Taxonomy" id="1579460"/>
    <lineage>
        <taxon>Viruses</taxon>
        <taxon>Varidnaviria</taxon>
        <taxon>Bamfordvirae</taxon>
        <taxon>Nucleocytoviricota</taxon>
        <taxon>Pokkesviricetes</taxon>
        <taxon>Chitovirales</taxon>
        <taxon>Poxviridae</taxon>
        <taxon>Chordopoxvirinae</taxon>
        <taxon>Parapoxvirus</taxon>
        <taxon>Parapoxvirus reddeerpox</taxon>
        <taxon>Red deerpox virus</taxon>
    </lineage>
</organism>
<reference evidence="2 3" key="1">
    <citation type="submission" date="2014-09" db="EMBL/GenBank/DDBJ databases">
        <title>Parapoxvirus (PPV) of red deer reveals sub-clinical infection and confirms a unique species.</title>
        <authorList>
            <person name="Friederichs S."/>
            <person name="Stefan K."/>
            <person name="Helmut B."/>
            <person name="Heike L."/>
            <person name="Mathias B."/>
        </authorList>
    </citation>
    <scope>NUCLEOTIDE SEQUENCE [LARGE SCALE GENOMIC DNA]</scope>
    <source>
        <strain evidence="2">HL953</strain>
    </source>
</reference>
<dbReference type="GeneID" id="22647516"/>